<dbReference type="GO" id="GO:0051015">
    <property type="term" value="F:actin filament binding"/>
    <property type="evidence" value="ECO:0007669"/>
    <property type="project" value="TreeGrafter"/>
</dbReference>
<feature type="compositionally biased region" description="Low complexity" evidence="2">
    <location>
        <begin position="1416"/>
        <end position="1427"/>
    </location>
</feature>
<feature type="compositionally biased region" description="Polar residues" evidence="2">
    <location>
        <begin position="1132"/>
        <end position="1151"/>
    </location>
</feature>
<feature type="coiled-coil region" evidence="1">
    <location>
        <begin position="323"/>
        <end position="464"/>
    </location>
</feature>
<feature type="compositionally biased region" description="Low complexity" evidence="2">
    <location>
        <begin position="1477"/>
        <end position="1486"/>
    </location>
</feature>
<evidence type="ECO:0000313" key="4">
    <source>
        <dbReference type="Proteomes" id="UP001148018"/>
    </source>
</evidence>
<dbReference type="GO" id="GO:0031032">
    <property type="term" value="P:actomyosin structure organization"/>
    <property type="evidence" value="ECO:0007669"/>
    <property type="project" value="TreeGrafter"/>
</dbReference>
<feature type="region of interest" description="Disordered" evidence="2">
    <location>
        <begin position="1361"/>
        <end position="1567"/>
    </location>
</feature>
<feature type="compositionally biased region" description="Basic and acidic residues" evidence="2">
    <location>
        <begin position="1443"/>
        <end position="1456"/>
    </location>
</feature>
<dbReference type="EMBL" id="JANIIK010000114">
    <property type="protein sequence ID" value="KAJ3590414.1"/>
    <property type="molecule type" value="Genomic_DNA"/>
</dbReference>
<dbReference type="GO" id="GO:0005737">
    <property type="term" value="C:cytoplasm"/>
    <property type="evidence" value="ECO:0007669"/>
    <property type="project" value="TreeGrafter"/>
</dbReference>
<feature type="compositionally biased region" description="Pro residues" evidence="2">
    <location>
        <begin position="757"/>
        <end position="774"/>
    </location>
</feature>
<organism evidence="3 4">
    <name type="scientific">Muraenolepis orangiensis</name>
    <name type="common">Patagonian moray cod</name>
    <dbReference type="NCBI Taxonomy" id="630683"/>
    <lineage>
        <taxon>Eukaryota</taxon>
        <taxon>Metazoa</taxon>
        <taxon>Chordata</taxon>
        <taxon>Craniata</taxon>
        <taxon>Vertebrata</taxon>
        <taxon>Euteleostomi</taxon>
        <taxon>Actinopterygii</taxon>
        <taxon>Neopterygii</taxon>
        <taxon>Teleostei</taxon>
        <taxon>Neoteleostei</taxon>
        <taxon>Acanthomorphata</taxon>
        <taxon>Zeiogadaria</taxon>
        <taxon>Gadariae</taxon>
        <taxon>Gadiformes</taxon>
        <taxon>Muraenolepidoidei</taxon>
        <taxon>Muraenolepididae</taxon>
        <taxon>Muraenolepis</taxon>
    </lineage>
</organism>
<feature type="compositionally biased region" description="Basic and acidic residues" evidence="2">
    <location>
        <begin position="1375"/>
        <end position="1406"/>
    </location>
</feature>
<comment type="caution">
    <text evidence="3">The sequence shown here is derived from an EMBL/GenBank/DDBJ whole genome shotgun (WGS) entry which is preliminary data.</text>
</comment>
<feature type="compositionally biased region" description="Low complexity" evidence="2">
    <location>
        <begin position="1229"/>
        <end position="1239"/>
    </location>
</feature>
<dbReference type="OrthoDB" id="2505895at2759"/>
<feature type="compositionally biased region" description="Basic and acidic residues" evidence="2">
    <location>
        <begin position="1192"/>
        <end position="1205"/>
    </location>
</feature>
<feature type="compositionally biased region" description="Polar residues" evidence="2">
    <location>
        <begin position="1103"/>
        <end position="1112"/>
    </location>
</feature>
<feature type="compositionally biased region" description="Basic residues" evidence="2">
    <location>
        <begin position="1457"/>
        <end position="1476"/>
    </location>
</feature>
<feature type="compositionally biased region" description="Basic and acidic residues" evidence="2">
    <location>
        <begin position="575"/>
        <end position="584"/>
    </location>
</feature>
<feature type="region of interest" description="Disordered" evidence="2">
    <location>
        <begin position="1025"/>
        <end position="1349"/>
    </location>
</feature>
<feature type="non-terminal residue" evidence="3">
    <location>
        <position position="1567"/>
    </location>
</feature>
<dbReference type="Gene3D" id="1.20.5.340">
    <property type="match status" value="1"/>
</dbReference>
<feature type="compositionally biased region" description="Basic and acidic residues" evidence="2">
    <location>
        <begin position="1170"/>
        <end position="1182"/>
    </location>
</feature>
<evidence type="ECO:0000313" key="3">
    <source>
        <dbReference type="EMBL" id="KAJ3590414.1"/>
    </source>
</evidence>
<dbReference type="InterPro" id="IPR000048">
    <property type="entry name" value="IQ_motif_EF-hand-BS"/>
</dbReference>
<dbReference type="GO" id="GO:0016460">
    <property type="term" value="C:myosin II complex"/>
    <property type="evidence" value="ECO:0007669"/>
    <property type="project" value="TreeGrafter"/>
</dbReference>
<name>A0A9Q0DL51_9TELE</name>
<feature type="compositionally biased region" description="Polar residues" evidence="2">
    <location>
        <begin position="1052"/>
        <end position="1062"/>
    </location>
</feature>
<reference evidence="3" key="1">
    <citation type="submission" date="2022-07" db="EMBL/GenBank/DDBJ databases">
        <title>Chromosome-level genome of Muraenolepis orangiensis.</title>
        <authorList>
            <person name="Kim J."/>
        </authorList>
    </citation>
    <scope>NUCLEOTIDE SEQUENCE</scope>
    <source>
        <strain evidence="3">KU_S4_2022</strain>
        <tissue evidence="3">Muscle</tissue>
    </source>
</reference>
<feature type="region of interest" description="Disordered" evidence="2">
    <location>
        <begin position="124"/>
        <end position="148"/>
    </location>
</feature>
<evidence type="ECO:0000256" key="1">
    <source>
        <dbReference type="SAM" id="Coils"/>
    </source>
</evidence>
<accession>A0A9Q0DL51</accession>
<dbReference type="PANTHER" id="PTHR45615:SF13">
    <property type="entry name" value="UNCONVENTIONAL MYOSIN-XVIIIA"/>
    <property type="match status" value="1"/>
</dbReference>
<feature type="compositionally biased region" description="Basic and acidic residues" evidence="2">
    <location>
        <begin position="1076"/>
        <end position="1101"/>
    </location>
</feature>
<keyword evidence="1" id="KW-0175">Coiled coil</keyword>
<dbReference type="Gene3D" id="1.20.5.4820">
    <property type="match status" value="1"/>
</dbReference>
<feature type="coiled-coil region" evidence="1">
    <location>
        <begin position="203"/>
        <end position="276"/>
    </location>
</feature>
<dbReference type="SUPFAM" id="SSF52540">
    <property type="entry name" value="P-loop containing nucleoside triphosphate hydrolases"/>
    <property type="match status" value="1"/>
</dbReference>
<proteinExistence type="predicted"/>
<dbReference type="GO" id="GO:0032982">
    <property type="term" value="C:myosin filament"/>
    <property type="evidence" value="ECO:0007669"/>
    <property type="project" value="TreeGrafter"/>
</dbReference>
<feature type="compositionally biased region" description="Basic residues" evidence="2">
    <location>
        <begin position="1428"/>
        <end position="1442"/>
    </location>
</feature>
<gene>
    <name evidence="3" type="ORF">NHX12_008365</name>
</gene>
<feature type="compositionally biased region" description="Basic and acidic residues" evidence="2">
    <location>
        <begin position="1536"/>
        <end position="1545"/>
    </location>
</feature>
<feature type="compositionally biased region" description="Pro residues" evidence="2">
    <location>
        <begin position="598"/>
        <end position="676"/>
    </location>
</feature>
<feature type="compositionally biased region" description="Polar residues" evidence="2">
    <location>
        <begin position="1503"/>
        <end position="1514"/>
    </location>
</feature>
<evidence type="ECO:0000256" key="2">
    <source>
        <dbReference type="SAM" id="MobiDB-lite"/>
    </source>
</evidence>
<feature type="compositionally biased region" description="Basic and acidic residues" evidence="2">
    <location>
        <begin position="1282"/>
        <end position="1294"/>
    </location>
</feature>
<dbReference type="PROSITE" id="PS50096">
    <property type="entry name" value="IQ"/>
    <property type="match status" value="1"/>
</dbReference>
<feature type="compositionally biased region" description="Basic and acidic residues" evidence="2">
    <location>
        <begin position="1332"/>
        <end position="1349"/>
    </location>
</feature>
<feature type="region of interest" description="Disordered" evidence="2">
    <location>
        <begin position="575"/>
        <end position="842"/>
    </location>
</feature>
<feature type="compositionally biased region" description="Low complexity" evidence="2">
    <location>
        <begin position="1251"/>
        <end position="1261"/>
    </location>
</feature>
<protein>
    <recommendedName>
        <fullName evidence="5">Myosin XVIIIAb</fullName>
    </recommendedName>
</protein>
<evidence type="ECO:0008006" key="5">
    <source>
        <dbReference type="Google" id="ProtNLM"/>
    </source>
</evidence>
<dbReference type="PANTHER" id="PTHR45615">
    <property type="entry name" value="MYOSIN HEAVY CHAIN, NON-MUSCLE"/>
    <property type="match status" value="1"/>
</dbReference>
<dbReference type="Proteomes" id="UP001148018">
    <property type="component" value="Unassembled WGS sequence"/>
</dbReference>
<sequence>VFFRAGTLPQLEEQRDVQTRRNLTLFQAACRGFLARQAFKKRKIQNLAIRCIQKNIKKNRGVKGWPWWKLFTTVRPLIEVQLTEEQIRGKDEEIQQLKQRLEKVEKERNELRLNSDRLESRISELSSEVADERNTGESASQLLESETSERLRLEKDMKDLQSKFDSMNKQMESMEMEVMEARLIRASELNGEMDEDDTGGEWRLKYERAIREIEFTKKRLQQEFDDKLEVEQQNKRQLERRLSDLQADNEESQRTAQQLKKKLQRLTAELQDTKLFDSEQSVAQEEQLEDKDLELGAVSLKLEHLDADLQDINSQESKDEASLSKVRKQLRDIEAKAKDQEEELDEQAGTIQMLEQAKLRLEMEMERLRQTHCKDIESKDDEVEEIRQSSSKKLRQIEVQLEEEYEDKQKVLKERRELEAKLCSAKEEVSHVDLETEKRLRKDLKRTKALLADAQMMLDHMKNNAPSKREIAQLKNQLEESEFTCAAAVKARKSMEVEMEDLHVQMEDISKAKQALEEQLSRLQREKNDLQSRMEEDQEDLNELVKKHKSAVSQAAQNLGQISDLQAQLEEALKEKQEVLEKSHVPHVPRAPTSPHVPRAPSPPGAHVPPRPPGAQSPGRPRPPRPPGAHVPPRPPGAQSPGRPRPPTSPGRPRPPTSPGRPRPPTSPGRPVPRAPTSPHVPRAPSPPGAHVPPRPPGAQSPHVPRAPSPRAPTSPHVPRAPSPPGAHVPRAPTSPHIPRAPTSPHVPRAPTSPHVPRAPSPPGAHVPPRPPGAHVPRAPTSPTSPHVPRAPSPPGAHVPRAPTSPHVPRAPSPRASTSPHVPRAPSPPGAQSPGRPRPLLFLLTQWPPGRGQAHTINSSLYMQALQSQLEFKEQSTVDRSQVGRQEAKVRELETKLEFEKTQVKRLESLVARLKENLEKLMEERDQRCTTEGREKEQNKRLQRQIRDIKEEMGELAKKEAEASRKKHELEMDIESLEAANQSLQADLKLAFKRIGDLQAAIEDEMESDDNEDLINSLQDMVTKYQKRKNRTEGESDTDSEVENRVDGVKSWLSQSKGYSKNLSEDGSLKSSRFAENVDAKEAKEAKEWKEANKEVSEVDSNRAVSVMSSLSYRKRPNLKDSISGKGDEGSLFSTLKENSESQKPLSSFPKSKSRTAEHDDSYSVSSWRKPQDDAADGRESVLSKATGRSRTGRDSRWGDFDKESTAYSVRGYSPDDDAKSTIGSQAYSSLGRGRSLSRVGGGDAGESVFGGPSSPCLSRRSGGRSPGSRADSRFSVARSSRLSEFDVDDDRRSVAFTERSAWSPHSSAGRSVSMPPPRDRSSLGGEDGDPLEARDIKPVSHRNYLDPDLEKAINEVLSFKPIKFKRTSLEDSEGDKGKNRDGDEDDDGKKSRISEDNPKRGDSSLRRSASAVDCGRASSRMSSRSRSSSKSKGKSKKKRRGHSSESDSSGSDRRSRSSSKKRGKKSKKKSKRRGRSSSSSSSSSKSKSKSKSDSESDSSSGASTISYRSSNSVKRAPGRKDSDGGGEDAPPPPSDDDKTPDKKGDKKRKKKVDNLMMKYLYRPDSD</sequence>
<feature type="compositionally biased region" description="Pro residues" evidence="2">
    <location>
        <begin position="682"/>
        <end position="713"/>
    </location>
</feature>
<dbReference type="SMART" id="SM00015">
    <property type="entry name" value="IQ"/>
    <property type="match status" value="1"/>
</dbReference>
<keyword evidence="4" id="KW-1185">Reference proteome</keyword>
<dbReference type="InterPro" id="IPR027417">
    <property type="entry name" value="P-loop_NTPase"/>
</dbReference>